<dbReference type="PANTHER" id="PTHR31649">
    <property type="entry name" value="AGAP009604-PA"/>
    <property type="match status" value="1"/>
</dbReference>
<reference evidence="2" key="1">
    <citation type="journal article" date="2023" name="G3 (Bethesda)">
        <title>Whole genome assemblies of Zophobas morio and Tenebrio molitor.</title>
        <authorList>
            <person name="Kaur S."/>
            <person name="Stinson S.A."/>
            <person name="diCenzo G.C."/>
        </authorList>
    </citation>
    <scope>NUCLEOTIDE SEQUENCE</scope>
    <source>
        <strain evidence="2">QUZm001</strain>
    </source>
</reference>
<dbReference type="SMART" id="SM00696">
    <property type="entry name" value="DM9"/>
    <property type="match status" value="1"/>
</dbReference>
<sequence>MFFPTFLLVFTVIQVSICLNEDYYWREYTGTIPDDALVGGQDINKKDVYIGQAYVHGDGLIVSEIFPGVREVHAPINGVKTVKSYIKILCGVQQNFYWSPANASHLHLQMIDKRPIIGGHENGGILYIGRLSYEGNIRIGKIVPFNTEDARFYFNNQGSEKSVSSYEVLVYNENAVDVRLGQ</sequence>
<dbReference type="AlphaFoldDB" id="A0AA38I5L1"/>
<comment type="caution">
    <text evidence="2">The sequence shown here is derived from an EMBL/GenBank/DDBJ whole genome shotgun (WGS) entry which is preliminary data.</text>
</comment>
<evidence type="ECO:0000313" key="3">
    <source>
        <dbReference type="Proteomes" id="UP001168821"/>
    </source>
</evidence>
<dbReference type="Proteomes" id="UP001168821">
    <property type="component" value="Unassembled WGS sequence"/>
</dbReference>
<keyword evidence="3" id="KW-1185">Reference proteome</keyword>
<dbReference type="InterPro" id="IPR006616">
    <property type="entry name" value="DM9_repeat"/>
</dbReference>
<evidence type="ECO:0000256" key="1">
    <source>
        <dbReference type="SAM" id="SignalP"/>
    </source>
</evidence>
<evidence type="ECO:0000313" key="2">
    <source>
        <dbReference type="EMBL" id="KAJ3647982.1"/>
    </source>
</evidence>
<dbReference type="Pfam" id="PF11901">
    <property type="entry name" value="DM9"/>
    <property type="match status" value="1"/>
</dbReference>
<gene>
    <name evidence="2" type="ORF">Zmor_019823</name>
</gene>
<evidence type="ECO:0008006" key="4">
    <source>
        <dbReference type="Google" id="ProtNLM"/>
    </source>
</evidence>
<protein>
    <recommendedName>
        <fullName evidence="4">DUF3421 domain containing protein</fullName>
    </recommendedName>
</protein>
<name>A0AA38I5L1_9CUCU</name>
<dbReference type="EMBL" id="JALNTZ010000006">
    <property type="protein sequence ID" value="KAJ3647982.1"/>
    <property type="molecule type" value="Genomic_DNA"/>
</dbReference>
<feature type="chain" id="PRO_5041458410" description="DUF3421 domain containing protein" evidence="1">
    <location>
        <begin position="19"/>
        <end position="182"/>
    </location>
</feature>
<organism evidence="2 3">
    <name type="scientific">Zophobas morio</name>
    <dbReference type="NCBI Taxonomy" id="2755281"/>
    <lineage>
        <taxon>Eukaryota</taxon>
        <taxon>Metazoa</taxon>
        <taxon>Ecdysozoa</taxon>
        <taxon>Arthropoda</taxon>
        <taxon>Hexapoda</taxon>
        <taxon>Insecta</taxon>
        <taxon>Pterygota</taxon>
        <taxon>Neoptera</taxon>
        <taxon>Endopterygota</taxon>
        <taxon>Coleoptera</taxon>
        <taxon>Polyphaga</taxon>
        <taxon>Cucujiformia</taxon>
        <taxon>Tenebrionidae</taxon>
        <taxon>Zophobas</taxon>
    </lineage>
</organism>
<accession>A0AA38I5L1</accession>
<dbReference type="PANTHER" id="PTHR31649:SF10">
    <property type="entry name" value="IP19903P-RELATED"/>
    <property type="match status" value="1"/>
</dbReference>
<feature type="signal peptide" evidence="1">
    <location>
        <begin position="1"/>
        <end position="18"/>
    </location>
</feature>
<keyword evidence="1" id="KW-0732">Signal</keyword>
<proteinExistence type="predicted"/>